<sequence length="245" mass="27817">MSDVVRDTAVPLYLQIAQDIKGKIDRKEIAANSRIPTEAELSNAYQVSRITIRKALEILVDEEILVRRQRIGTFVSDKKLSRNLNHFMGFTKICELNGKKAGTNFLSAELVRAMPSDVKRLGLSEDDKVIRIRRLRYCDDVPVILEENHFPKEYAYLLAEDLNGSLNEILNRHGVSLVGGSKIIGVCYANREEARLLNIKENDALILSKDVVHDAAGNAVYWGKEVINVERYEYKILINDRVEFG</sequence>
<dbReference type="SUPFAM" id="SSF46785">
    <property type="entry name" value="Winged helix' DNA-binding domain"/>
    <property type="match status" value="1"/>
</dbReference>
<dbReference type="InterPro" id="IPR000524">
    <property type="entry name" value="Tscrpt_reg_HTH_GntR"/>
</dbReference>
<feature type="domain" description="HTH gntR-type" evidence="4">
    <location>
        <begin position="10"/>
        <end position="78"/>
    </location>
</feature>
<dbReference type="CDD" id="cd07377">
    <property type="entry name" value="WHTH_GntR"/>
    <property type="match status" value="1"/>
</dbReference>
<dbReference type="Pfam" id="PF07702">
    <property type="entry name" value="UTRA"/>
    <property type="match status" value="1"/>
</dbReference>
<proteinExistence type="predicted"/>
<dbReference type="FunFam" id="1.10.10.10:FF:000079">
    <property type="entry name" value="GntR family transcriptional regulator"/>
    <property type="match status" value="1"/>
</dbReference>
<comment type="caution">
    <text evidence="5">The sequence shown here is derived from an EMBL/GenBank/DDBJ whole genome shotgun (WGS) entry which is preliminary data.</text>
</comment>
<dbReference type="AlphaFoldDB" id="A0A9D2SH98"/>
<dbReference type="GO" id="GO:0003700">
    <property type="term" value="F:DNA-binding transcription factor activity"/>
    <property type="evidence" value="ECO:0007669"/>
    <property type="project" value="InterPro"/>
</dbReference>
<evidence type="ECO:0000313" key="6">
    <source>
        <dbReference type="Proteomes" id="UP000823910"/>
    </source>
</evidence>
<dbReference type="InterPro" id="IPR036390">
    <property type="entry name" value="WH_DNA-bd_sf"/>
</dbReference>
<dbReference type="SUPFAM" id="SSF64288">
    <property type="entry name" value="Chorismate lyase-like"/>
    <property type="match status" value="1"/>
</dbReference>
<evidence type="ECO:0000259" key="4">
    <source>
        <dbReference type="PROSITE" id="PS50949"/>
    </source>
</evidence>
<dbReference type="SMART" id="SM00345">
    <property type="entry name" value="HTH_GNTR"/>
    <property type="match status" value="1"/>
</dbReference>
<evidence type="ECO:0000256" key="3">
    <source>
        <dbReference type="ARBA" id="ARBA00023163"/>
    </source>
</evidence>
<accession>A0A9D2SH98</accession>
<keyword evidence="2" id="KW-0238">DNA-binding</keyword>
<dbReference type="InterPro" id="IPR028978">
    <property type="entry name" value="Chorismate_lyase_/UTRA_dom_sf"/>
</dbReference>
<dbReference type="SMART" id="SM00866">
    <property type="entry name" value="UTRA"/>
    <property type="match status" value="1"/>
</dbReference>
<dbReference type="PROSITE" id="PS50949">
    <property type="entry name" value="HTH_GNTR"/>
    <property type="match status" value="1"/>
</dbReference>
<dbReference type="Gene3D" id="3.40.1410.10">
    <property type="entry name" value="Chorismate lyase-like"/>
    <property type="match status" value="1"/>
</dbReference>
<gene>
    <name evidence="5" type="ORF">H9704_04310</name>
</gene>
<dbReference type="GO" id="GO:0003677">
    <property type="term" value="F:DNA binding"/>
    <property type="evidence" value="ECO:0007669"/>
    <property type="project" value="UniProtKB-KW"/>
</dbReference>
<organism evidence="5 6">
    <name type="scientific">Candidatus Enterocloster excrementipullorum</name>
    <dbReference type="NCBI Taxonomy" id="2838559"/>
    <lineage>
        <taxon>Bacteria</taxon>
        <taxon>Bacillati</taxon>
        <taxon>Bacillota</taxon>
        <taxon>Clostridia</taxon>
        <taxon>Lachnospirales</taxon>
        <taxon>Lachnospiraceae</taxon>
        <taxon>Enterocloster</taxon>
    </lineage>
</organism>
<dbReference type="InterPro" id="IPR011663">
    <property type="entry name" value="UTRA"/>
</dbReference>
<reference evidence="5" key="1">
    <citation type="journal article" date="2021" name="PeerJ">
        <title>Extensive microbial diversity within the chicken gut microbiome revealed by metagenomics and culture.</title>
        <authorList>
            <person name="Gilroy R."/>
            <person name="Ravi A."/>
            <person name="Getino M."/>
            <person name="Pursley I."/>
            <person name="Horton D.L."/>
            <person name="Alikhan N.F."/>
            <person name="Baker D."/>
            <person name="Gharbi K."/>
            <person name="Hall N."/>
            <person name="Watson M."/>
            <person name="Adriaenssens E.M."/>
            <person name="Foster-Nyarko E."/>
            <person name="Jarju S."/>
            <person name="Secka A."/>
            <person name="Antonio M."/>
            <person name="Oren A."/>
            <person name="Chaudhuri R.R."/>
            <person name="La Ragione R."/>
            <person name="Hildebrand F."/>
            <person name="Pallen M.J."/>
        </authorList>
    </citation>
    <scope>NUCLEOTIDE SEQUENCE</scope>
    <source>
        <strain evidence="5">CHK180-15479</strain>
    </source>
</reference>
<dbReference type="InterPro" id="IPR050679">
    <property type="entry name" value="Bact_HTH_transcr_reg"/>
</dbReference>
<dbReference type="Gene3D" id="1.10.10.10">
    <property type="entry name" value="Winged helix-like DNA-binding domain superfamily/Winged helix DNA-binding domain"/>
    <property type="match status" value="1"/>
</dbReference>
<dbReference type="InterPro" id="IPR036388">
    <property type="entry name" value="WH-like_DNA-bd_sf"/>
</dbReference>
<reference evidence="5" key="2">
    <citation type="submission" date="2021-04" db="EMBL/GenBank/DDBJ databases">
        <authorList>
            <person name="Gilroy R."/>
        </authorList>
    </citation>
    <scope>NUCLEOTIDE SEQUENCE</scope>
    <source>
        <strain evidence="5">CHK180-15479</strain>
    </source>
</reference>
<dbReference type="Pfam" id="PF00392">
    <property type="entry name" value="GntR"/>
    <property type="match status" value="1"/>
</dbReference>
<evidence type="ECO:0000256" key="1">
    <source>
        <dbReference type="ARBA" id="ARBA00023015"/>
    </source>
</evidence>
<evidence type="ECO:0000256" key="2">
    <source>
        <dbReference type="ARBA" id="ARBA00023125"/>
    </source>
</evidence>
<evidence type="ECO:0000313" key="5">
    <source>
        <dbReference type="EMBL" id="HJC05362.1"/>
    </source>
</evidence>
<dbReference type="GO" id="GO:0045892">
    <property type="term" value="P:negative regulation of DNA-templated transcription"/>
    <property type="evidence" value="ECO:0007669"/>
    <property type="project" value="TreeGrafter"/>
</dbReference>
<protein>
    <submittedName>
        <fullName evidence="5">GntR family transcriptional regulator</fullName>
    </submittedName>
</protein>
<dbReference type="EMBL" id="DWWT01000017">
    <property type="protein sequence ID" value="HJC05362.1"/>
    <property type="molecule type" value="Genomic_DNA"/>
</dbReference>
<name>A0A9D2SH98_9FIRM</name>
<dbReference type="PRINTS" id="PR00035">
    <property type="entry name" value="HTHGNTR"/>
</dbReference>
<dbReference type="Proteomes" id="UP000823910">
    <property type="component" value="Unassembled WGS sequence"/>
</dbReference>
<dbReference type="PANTHER" id="PTHR44846:SF1">
    <property type="entry name" value="MANNOSYL-D-GLYCERATE TRANSPORT_METABOLISM SYSTEM REPRESSOR MNGR-RELATED"/>
    <property type="match status" value="1"/>
</dbReference>
<dbReference type="PANTHER" id="PTHR44846">
    <property type="entry name" value="MANNOSYL-D-GLYCERATE TRANSPORT/METABOLISM SYSTEM REPRESSOR MNGR-RELATED"/>
    <property type="match status" value="1"/>
</dbReference>
<keyword evidence="1" id="KW-0805">Transcription regulation</keyword>
<keyword evidence="3" id="KW-0804">Transcription</keyword>